<evidence type="ECO:0000313" key="7">
    <source>
        <dbReference type="EMBL" id="RNL60247.1"/>
    </source>
</evidence>
<dbReference type="GO" id="GO:0016491">
    <property type="term" value="F:oxidoreductase activity"/>
    <property type="evidence" value="ECO:0007669"/>
    <property type="project" value="UniProtKB-KW"/>
</dbReference>
<gene>
    <name evidence="7" type="ORF">D7003_01635</name>
</gene>
<keyword evidence="3" id="KW-0285">Flavoprotein</keyword>
<dbReference type="OrthoDB" id="9775082at2"/>
<proteinExistence type="inferred from homology"/>
<dbReference type="EMBL" id="RBED01000023">
    <property type="protein sequence ID" value="RNL60247.1"/>
    <property type="molecule type" value="Genomic_DNA"/>
</dbReference>
<keyword evidence="5" id="KW-0560">Oxidoreductase</keyword>
<protein>
    <submittedName>
        <fullName evidence="7">FAD-binding oxidoreductase</fullName>
    </submittedName>
</protein>
<dbReference type="PROSITE" id="PS51387">
    <property type="entry name" value="FAD_PCMH"/>
    <property type="match status" value="1"/>
</dbReference>
<dbReference type="InterPro" id="IPR050416">
    <property type="entry name" value="FAD-linked_Oxidoreductase"/>
</dbReference>
<dbReference type="PANTHER" id="PTHR42973:SF39">
    <property type="entry name" value="FAD-BINDING PCMH-TYPE DOMAIN-CONTAINING PROTEIN"/>
    <property type="match status" value="1"/>
</dbReference>
<dbReference type="InterPro" id="IPR036318">
    <property type="entry name" value="FAD-bd_PCMH-like_sf"/>
</dbReference>
<dbReference type="Gene3D" id="3.30.465.10">
    <property type="match status" value="1"/>
</dbReference>
<dbReference type="Gene3D" id="3.40.462.20">
    <property type="match status" value="1"/>
</dbReference>
<dbReference type="Pfam" id="PF08031">
    <property type="entry name" value="BBE"/>
    <property type="match status" value="1"/>
</dbReference>
<evidence type="ECO:0000259" key="6">
    <source>
        <dbReference type="PROSITE" id="PS51387"/>
    </source>
</evidence>
<sequence length="446" mass="47698">MKWVKPGHPEYDETRKLFNAMIDRRPAVIAQCGTPADVADALQHARDHQLAVAVRAGGHSVAGMSTNDGGLVVDVRPMKTISVDPANRTVTAGAGVTWGEFDRATQEHSLATTGGRASTTGVAGFTLGGGSGWLERSYGFACDNLLSVELVTASGARITASGQENPELFWALHGGGGNFGVATSFTFQLHGLGPVVQAGLMLWPGEAASEIARSYRDIALASPDAVGTALAYLTAPSEPFVPANMVGKMAAGVVYLYAGDPAEGVEHAEPFRELGPTVDLVGEMAYADFQCMIDDPPDLYNYWSADYHAELSDEALEVIVDSARQLPGPHSQNLVARWGGAVAGGSTTTPLRNRDANWVTHPFGLEETREGGQKAREWVKKFRHHIAPYTTGGVWLNFVGDEGDARIRAAFGDENYARLARVKAEFDPLNVFRGNQNIRPVHLQSA</sequence>
<dbReference type="Proteomes" id="UP000273807">
    <property type="component" value="Unassembled WGS sequence"/>
</dbReference>
<reference evidence="7 8" key="1">
    <citation type="submission" date="2018-10" db="EMBL/GenBank/DDBJ databases">
        <title>Genome sequencing of Arthrobacter oryzae TNB02.</title>
        <authorList>
            <person name="Cho Y.-J."/>
            <person name="Cho A."/>
            <person name="Kim O.-S."/>
        </authorList>
    </citation>
    <scope>NUCLEOTIDE SEQUENCE [LARGE SCALE GENOMIC DNA]</scope>
    <source>
        <strain evidence="7 8">TNB02</strain>
    </source>
</reference>
<dbReference type="PROSITE" id="PS00862">
    <property type="entry name" value="OX2_COVAL_FAD"/>
    <property type="match status" value="1"/>
</dbReference>
<dbReference type="InterPro" id="IPR016166">
    <property type="entry name" value="FAD-bd_PCMH"/>
</dbReference>
<dbReference type="InterPro" id="IPR016167">
    <property type="entry name" value="FAD-bd_PCMH_sub1"/>
</dbReference>
<dbReference type="Gene3D" id="3.30.43.10">
    <property type="entry name" value="Uridine Diphospho-n-acetylenolpyruvylglucosamine Reductase, domain 2"/>
    <property type="match status" value="1"/>
</dbReference>
<dbReference type="Pfam" id="PF01565">
    <property type="entry name" value="FAD_binding_4"/>
    <property type="match status" value="1"/>
</dbReference>
<organism evidence="7 8">
    <name type="scientific">Arthrobacter oryzae</name>
    <dbReference type="NCBI Taxonomy" id="409290"/>
    <lineage>
        <taxon>Bacteria</taxon>
        <taxon>Bacillati</taxon>
        <taxon>Actinomycetota</taxon>
        <taxon>Actinomycetes</taxon>
        <taxon>Micrococcales</taxon>
        <taxon>Micrococcaceae</taxon>
        <taxon>Arthrobacter</taxon>
    </lineage>
</organism>
<accession>A0A3N0C9V3</accession>
<dbReference type="RefSeq" id="WP_123253768.1">
    <property type="nucleotide sequence ID" value="NZ_RBED01000023.1"/>
</dbReference>
<keyword evidence="8" id="KW-1185">Reference proteome</keyword>
<evidence type="ECO:0000313" key="8">
    <source>
        <dbReference type="Proteomes" id="UP000273807"/>
    </source>
</evidence>
<dbReference type="InterPro" id="IPR016169">
    <property type="entry name" value="FAD-bd_PCMH_sub2"/>
</dbReference>
<evidence type="ECO:0000256" key="1">
    <source>
        <dbReference type="ARBA" id="ARBA00001974"/>
    </source>
</evidence>
<evidence type="ECO:0000256" key="3">
    <source>
        <dbReference type="ARBA" id="ARBA00022630"/>
    </source>
</evidence>
<comment type="cofactor">
    <cofactor evidence="1">
        <name>FAD</name>
        <dbReference type="ChEBI" id="CHEBI:57692"/>
    </cofactor>
</comment>
<dbReference type="InterPro" id="IPR006093">
    <property type="entry name" value="Oxy_OxRdtase_FAD_BS"/>
</dbReference>
<evidence type="ECO:0000256" key="2">
    <source>
        <dbReference type="ARBA" id="ARBA00005466"/>
    </source>
</evidence>
<dbReference type="PANTHER" id="PTHR42973">
    <property type="entry name" value="BINDING OXIDOREDUCTASE, PUTATIVE (AFU_ORTHOLOGUE AFUA_1G17690)-RELATED"/>
    <property type="match status" value="1"/>
</dbReference>
<evidence type="ECO:0000256" key="5">
    <source>
        <dbReference type="ARBA" id="ARBA00023002"/>
    </source>
</evidence>
<comment type="caution">
    <text evidence="7">The sequence shown here is derived from an EMBL/GenBank/DDBJ whole genome shotgun (WGS) entry which is preliminary data.</text>
</comment>
<dbReference type="SUPFAM" id="SSF56176">
    <property type="entry name" value="FAD-binding/transporter-associated domain-like"/>
    <property type="match status" value="1"/>
</dbReference>
<comment type="similarity">
    <text evidence="2">Belongs to the oxygen-dependent FAD-linked oxidoreductase family.</text>
</comment>
<keyword evidence="4" id="KW-0274">FAD</keyword>
<dbReference type="AlphaFoldDB" id="A0A3N0C9V3"/>
<dbReference type="InterPro" id="IPR012951">
    <property type="entry name" value="BBE"/>
</dbReference>
<feature type="domain" description="FAD-binding PCMH-type" evidence="6">
    <location>
        <begin position="21"/>
        <end position="192"/>
    </location>
</feature>
<evidence type="ECO:0000256" key="4">
    <source>
        <dbReference type="ARBA" id="ARBA00022827"/>
    </source>
</evidence>
<dbReference type="InterPro" id="IPR006094">
    <property type="entry name" value="Oxid_FAD_bind_N"/>
</dbReference>
<name>A0A3N0C9V3_9MICC</name>
<dbReference type="GO" id="GO:0071949">
    <property type="term" value="F:FAD binding"/>
    <property type="evidence" value="ECO:0007669"/>
    <property type="project" value="InterPro"/>
</dbReference>